<reference evidence="4 5" key="1">
    <citation type="submission" date="2022-09" db="EMBL/GenBank/DDBJ databases">
        <authorList>
            <person name="Palmer J.M."/>
        </authorList>
    </citation>
    <scope>NUCLEOTIDE SEQUENCE [LARGE SCALE GENOMIC DNA]</scope>
    <source>
        <strain evidence="4 5">DSM 7382</strain>
    </source>
</reference>
<dbReference type="PANTHER" id="PTHR46310:SF7">
    <property type="entry name" value="AMIDASE 1"/>
    <property type="match status" value="1"/>
</dbReference>
<feature type="domain" description="Amidase" evidence="2">
    <location>
        <begin position="216"/>
        <end position="383"/>
    </location>
</feature>
<accession>A0AAW0GE59</accession>
<dbReference type="SUPFAM" id="SSF75304">
    <property type="entry name" value="Amidase signature (AS) enzymes"/>
    <property type="match status" value="1"/>
</dbReference>
<dbReference type="PANTHER" id="PTHR46310">
    <property type="entry name" value="AMIDASE 1"/>
    <property type="match status" value="1"/>
</dbReference>
<comment type="caution">
    <text evidence="4">The sequence shown here is derived from an EMBL/GenBank/DDBJ whole genome shotgun (WGS) entry which is preliminary data.</text>
</comment>
<dbReference type="Gene3D" id="3.90.1300.10">
    <property type="entry name" value="Amidase signature (AS) domain"/>
    <property type="match status" value="1"/>
</dbReference>
<evidence type="ECO:0000256" key="1">
    <source>
        <dbReference type="SAM" id="SignalP"/>
    </source>
</evidence>
<evidence type="ECO:0000259" key="3">
    <source>
        <dbReference type="Pfam" id="PF26053"/>
    </source>
</evidence>
<name>A0AAW0GE59_9APHY</name>
<gene>
    <name evidence="4" type="ORF">QCA50_005164</name>
</gene>
<evidence type="ECO:0000313" key="4">
    <source>
        <dbReference type="EMBL" id="KAK7691763.1"/>
    </source>
</evidence>
<dbReference type="Pfam" id="PF01425">
    <property type="entry name" value="Amidase"/>
    <property type="match status" value="1"/>
</dbReference>
<feature type="signal peptide" evidence="1">
    <location>
        <begin position="1"/>
        <end position="20"/>
    </location>
</feature>
<organism evidence="4 5">
    <name type="scientific">Cerrena zonata</name>
    <dbReference type="NCBI Taxonomy" id="2478898"/>
    <lineage>
        <taxon>Eukaryota</taxon>
        <taxon>Fungi</taxon>
        <taxon>Dikarya</taxon>
        <taxon>Basidiomycota</taxon>
        <taxon>Agaricomycotina</taxon>
        <taxon>Agaricomycetes</taxon>
        <taxon>Polyporales</taxon>
        <taxon>Cerrenaceae</taxon>
        <taxon>Cerrena</taxon>
    </lineage>
</organism>
<sequence>MNYFVRLWLGFTLALTIVNGAQVSFELSGTTLKLGGIPYFVSPSPISQLQLGAASKQIQSIGKAFPGGLIPFSAITTDAAFLDQNSVQRTLNAWASLDDVWSTSFLTGLFISFNGTSRSPVVSLSNSAKGLGAQVVLTSTQYASGTKASEKLAPGPYFVEASTGNVYQVFRLYNDENQAFVYGTVPDGNGGFAELSAHVEGAATETIAVPSRLHYTATKEKPLAGKRLAVKDIYDVQGLKTGCGNRAFFELYPAKNKTSPAVQRLLDGGMVLVGKTKTSQFANGETATGDWVDLHAPYNARGDGYQDGSSSSTGSGTSMGAYSWLDYTIGSDTGGSMRGPAGVNGVFGNRPSHGAVPLDDVMPLSPELDTAGIFARDAKSWATAGHWWYQNFTSAKSFPKKILFPTDTSGSSSLTTPPAAGTANAMFNTFITKLEKFLGTNRTEVNFAGMWNTTKPANSTAPSLAVLLNTTYADLITLDQIALLADPFIADYKAAHGGRTPFINPAPFNRWGYGRTLPSTQKVEAIANKTTFMNWFSSQVVKPNATSCSESLFLYPQSSGSTNYRNIFRSAPTAPFGFSANRIAVHAETPDMVVPIGELAYNSTITGVTEFLPVSVSFIAAKGCDLMLFDLFAALQDAGIISPVKTGSRLF</sequence>
<feature type="domain" description="Scytalone dehydratase-like protein Arp1 N-terminal" evidence="3">
    <location>
        <begin position="65"/>
        <end position="173"/>
    </location>
</feature>
<dbReference type="AlphaFoldDB" id="A0AAW0GE59"/>
<keyword evidence="1" id="KW-0732">Signal</keyword>
<evidence type="ECO:0000313" key="5">
    <source>
        <dbReference type="Proteomes" id="UP001385951"/>
    </source>
</evidence>
<dbReference type="InterPro" id="IPR058329">
    <property type="entry name" value="Arp1_N"/>
</dbReference>
<proteinExistence type="predicted"/>
<dbReference type="Proteomes" id="UP001385951">
    <property type="component" value="Unassembled WGS sequence"/>
</dbReference>
<keyword evidence="5" id="KW-1185">Reference proteome</keyword>
<dbReference type="InterPro" id="IPR036928">
    <property type="entry name" value="AS_sf"/>
</dbReference>
<dbReference type="Pfam" id="PF26053">
    <property type="entry name" value="DUF8016"/>
    <property type="match status" value="1"/>
</dbReference>
<dbReference type="EMBL" id="JASBNA010000005">
    <property type="protein sequence ID" value="KAK7691763.1"/>
    <property type="molecule type" value="Genomic_DNA"/>
</dbReference>
<evidence type="ECO:0008006" key="6">
    <source>
        <dbReference type="Google" id="ProtNLM"/>
    </source>
</evidence>
<evidence type="ECO:0000259" key="2">
    <source>
        <dbReference type="Pfam" id="PF01425"/>
    </source>
</evidence>
<dbReference type="InterPro" id="IPR023631">
    <property type="entry name" value="Amidase_dom"/>
</dbReference>
<feature type="chain" id="PRO_5043676408" description="Amidase domain-containing protein" evidence="1">
    <location>
        <begin position="21"/>
        <end position="651"/>
    </location>
</feature>
<protein>
    <recommendedName>
        <fullName evidence="6">Amidase domain-containing protein</fullName>
    </recommendedName>
</protein>